<comment type="caution">
    <text evidence="6">The sequence shown here is derived from an EMBL/GenBank/DDBJ whole genome shotgun (WGS) entry which is preliminary data.</text>
</comment>
<comment type="cofactor">
    <cofactor evidence="1">
        <name>Zn(2+)</name>
        <dbReference type="ChEBI" id="CHEBI:29105"/>
    </cofactor>
</comment>
<evidence type="ECO:0000256" key="2">
    <source>
        <dbReference type="ARBA" id="ARBA00022723"/>
    </source>
</evidence>
<evidence type="ECO:0000256" key="3">
    <source>
        <dbReference type="ARBA" id="ARBA00022801"/>
    </source>
</evidence>
<evidence type="ECO:0000256" key="4">
    <source>
        <dbReference type="ARBA" id="ARBA00022833"/>
    </source>
</evidence>
<feature type="domain" description="Adenosine deaminase" evidence="5">
    <location>
        <begin position="18"/>
        <end position="153"/>
    </location>
</feature>
<gene>
    <name evidence="6" type="primary">add</name>
    <name evidence="6" type="ORF">LDC_2377</name>
</gene>
<dbReference type="PANTHER" id="PTHR43114:SF6">
    <property type="entry name" value="ADENINE DEAMINASE"/>
    <property type="match status" value="1"/>
</dbReference>
<keyword evidence="4" id="KW-0862">Zinc</keyword>
<dbReference type="SUPFAM" id="SSF51556">
    <property type="entry name" value="Metallo-dependent hydrolases"/>
    <property type="match status" value="1"/>
</dbReference>
<dbReference type="EMBL" id="ADZX01000721">
    <property type="protein sequence ID" value="EFK95613.1"/>
    <property type="molecule type" value="Genomic_DNA"/>
</dbReference>
<keyword evidence="2" id="KW-0479">Metal-binding</keyword>
<feature type="non-terminal residue" evidence="6">
    <location>
        <position position="161"/>
    </location>
</feature>
<evidence type="ECO:0000256" key="1">
    <source>
        <dbReference type="ARBA" id="ARBA00001947"/>
    </source>
</evidence>
<name>D9PLF4_9ZZZZ</name>
<dbReference type="Pfam" id="PF00962">
    <property type="entry name" value="A_deaminase"/>
    <property type="match status" value="1"/>
</dbReference>
<dbReference type="AlphaFoldDB" id="D9PLF4"/>
<dbReference type="GO" id="GO:0006146">
    <property type="term" value="P:adenine catabolic process"/>
    <property type="evidence" value="ECO:0007669"/>
    <property type="project" value="TreeGrafter"/>
</dbReference>
<dbReference type="GO" id="GO:0005829">
    <property type="term" value="C:cytosol"/>
    <property type="evidence" value="ECO:0007669"/>
    <property type="project" value="TreeGrafter"/>
</dbReference>
<dbReference type="EC" id="3.5.4.4" evidence="6"/>
<dbReference type="InterPro" id="IPR001365">
    <property type="entry name" value="A_deaminase_dom"/>
</dbReference>
<reference evidence="6" key="1">
    <citation type="submission" date="2010-07" db="EMBL/GenBank/DDBJ databases">
        <authorList>
            <consortium name="CONSOLIDER consortium CSD2007-00005"/>
            <person name="Guazzaroni M.-E."/>
            <person name="Richter M."/>
            <person name="Garcia-Salamanca A."/>
            <person name="Yarza P."/>
            <person name="Ferrer M."/>
        </authorList>
    </citation>
    <scope>NUCLEOTIDE SEQUENCE</scope>
</reference>
<keyword evidence="3 6" id="KW-0378">Hydrolase</keyword>
<dbReference type="Gene3D" id="3.20.20.140">
    <property type="entry name" value="Metal-dependent hydrolases"/>
    <property type="match status" value="1"/>
</dbReference>
<sequence length="161" mass="18585">MNTDVTDRTMRRLLHALPKTDLHVHLDGSLRPATVRELAARYGLPFAFRDDDDVRAVCEVGEQCESLEDYLKVFDITLQMMQQPADIERIAFELAEDAHRENIRYMEVRYSPMLHTVRGLTLDEIVAAVQRGLDRAHRRYGIVTGQIICGIRHISPARRWS</sequence>
<protein>
    <submittedName>
        <fullName evidence="6">Adenosine deaminase</fullName>
        <ecNumber evidence="6">3.5.4.4</ecNumber>
    </submittedName>
</protein>
<dbReference type="InterPro" id="IPR032466">
    <property type="entry name" value="Metal_Hydrolase"/>
</dbReference>
<dbReference type="GO" id="GO:0043103">
    <property type="term" value="P:hypoxanthine salvage"/>
    <property type="evidence" value="ECO:0007669"/>
    <property type="project" value="TreeGrafter"/>
</dbReference>
<dbReference type="PANTHER" id="PTHR43114">
    <property type="entry name" value="ADENINE DEAMINASE"/>
    <property type="match status" value="1"/>
</dbReference>
<evidence type="ECO:0000259" key="5">
    <source>
        <dbReference type="Pfam" id="PF00962"/>
    </source>
</evidence>
<dbReference type="GO" id="GO:0046872">
    <property type="term" value="F:metal ion binding"/>
    <property type="evidence" value="ECO:0007669"/>
    <property type="project" value="UniProtKB-KW"/>
</dbReference>
<dbReference type="GO" id="GO:0000034">
    <property type="term" value="F:adenine deaminase activity"/>
    <property type="evidence" value="ECO:0007669"/>
    <property type="project" value="TreeGrafter"/>
</dbReference>
<accession>D9PLF4</accession>
<proteinExistence type="predicted"/>
<evidence type="ECO:0000313" key="6">
    <source>
        <dbReference type="EMBL" id="EFK95613.1"/>
    </source>
</evidence>
<dbReference type="InterPro" id="IPR006330">
    <property type="entry name" value="Ado/ade_deaminase"/>
</dbReference>
<organism evidence="6">
    <name type="scientific">sediment metagenome</name>
    <dbReference type="NCBI Taxonomy" id="749907"/>
    <lineage>
        <taxon>unclassified sequences</taxon>
        <taxon>metagenomes</taxon>
        <taxon>ecological metagenomes</taxon>
    </lineage>
</organism>
<reference evidence="6" key="2">
    <citation type="journal article" date="2011" name="Microb. Ecol.">
        <title>Taxonomic and Functional Metagenomic Profiling of the Microbial Community in the Anoxic Sediment of a Sub-saline Shallow Lake (Laguna de Carrizo, Central Spain).</title>
        <authorList>
            <person name="Ferrer M."/>
            <person name="Guazzaroni M.E."/>
            <person name="Richter M."/>
            <person name="Garcia-Salamanca A."/>
            <person name="Yarza P."/>
            <person name="Suarez-Suarez A."/>
            <person name="Solano J."/>
            <person name="Alcaide M."/>
            <person name="van Dillewijn P."/>
            <person name="Molina-Henares M.A."/>
            <person name="Lopez-Cortes N."/>
            <person name="Al-Ramahi Y."/>
            <person name="Guerrero C."/>
            <person name="Acosta A."/>
            <person name="de Eugenio L.I."/>
            <person name="Martinez V."/>
            <person name="Marques S."/>
            <person name="Rojo F."/>
            <person name="Santero E."/>
            <person name="Genilloud O."/>
            <person name="Perez-Perez J."/>
            <person name="Rossello-Mora R."/>
            <person name="Ramos J.L."/>
        </authorList>
    </citation>
    <scope>NUCLEOTIDE SEQUENCE</scope>
</reference>